<dbReference type="PANTHER" id="PTHR38731">
    <property type="entry name" value="LIPL45-RELATED LIPOPROTEIN-RELATED"/>
    <property type="match status" value="1"/>
</dbReference>
<feature type="signal peptide" evidence="2">
    <location>
        <begin position="1"/>
        <end position="25"/>
    </location>
</feature>
<feature type="region of interest" description="Disordered" evidence="1">
    <location>
        <begin position="218"/>
        <end position="314"/>
    </location>
</feature>
<evidence type="ECO:0000259" key="3">
    <source>
        <dbReference type="Pfam" id="PF04773"/>
    </source>
</evidence>
<feature type="compositionally biased region" description="Gly residues" evidence="1">
    <location>
        <begin position="243"/>
        <end position="273"/>
    </location>
</feature>
<evidence type="ECO:0000313" key="5">
    <source>
        <dbReference type="Proteomes" id="UP000295391"/>
    </source>
</evidence>
<feature type="compositionally biased region" description="Low complexity" evidence="1">
    <location>
        <begin position="274"/>
        <end position="285"/>
    </location>
</feature>
<proteinExistence type="predicted"/>
<evidence type="ECO:0000256" key="2">
    <source>
        <dbReference type="SAM" id="SignalP"/>
    </source>
</evidence>
<protein>
    <submittedName>
        <fullName evidence="4">FecR family protein</fullName>
    </submittedName>
</protein>
<dbReference type="PANTHER" id="PTHR38731:SF3">
    <property type="entry name" value="BLL6125 PROTEIN"/>
    <property type="match status" value="1"/>
</dbReference>
<keyword evidence="2" id="KW-0732">Signal</keyword>
<comment type="caution">
    <text evidence="4">The sequence shown here is derived from an EMBL/GenBank/DDBJ whole genome shotgun (WGS) entry which is preliminary data.</text>
</comment>
<dbReference type="Proteomes" id="UP000295391">
    <property type="component" value="Unassembled WGS sequence"/>
</dbReference>
<dbReference type="Pfam" id="PF04773">
    <property type="entry name" value="FecR"/>
    <property type="match status" value="1"/>
</dbReference>
<dbReference type="RefSeq" id="WP_133571396.1">
    <property type="nucleotide sequence ID" value="NZ_SNYR01000001.1"/>
</dbReference>
<gene>
    <name evidence="4" type="ORF">ATL17_0724</name>
</gene>
<dbReference type="Gene3D" id="2.60.120.1440">
    <property type="match status" value="1"/>
</dbReference>
<name>A0A4R6VTD5_9HYPH</name>
<feature type="chain" id="PRO_5020998358" evidence="2">
    <location>
        <begin position="26"/>
        <end position="314"/>
    </location>
</feature>
<dbReference type="AlphaFoldDB" id="A0A4R6VTD5"/>
<organism evidence="4 5">
    <name type="scientific">Maritalea mobilis</name>
    <dbReference type="NCBI Taxonomy" id="483324"/>
    <lineage>
        <taxon>Bacteria</taxon>
        <taxon>Pseudomonadati</taxon>
        <taxon>Pseudomonadota</taxon>
        <taxon>Alphaproteobacteria</taxon>
        <taxon>Hyphomicrobiales</taxon>
        <taxon>Devosiaceae</taxon>
        <taxon>Maritalea</taxon>
    </lineage>
</organism>
<dbReference type="InterPro" id="IPR006860">
    <property type="entry name" value="FecR"/>
</dbReference>
<accession>A0A4R6VTD5</accession>
<dbReference type="EMBL" id="SNYR01000001">
    <property type="protein sequence ID" value="TDQ66721.1"/>
    <property type="molecule type" value="Genomic_DNA"/>
</dbReference>
<evidence type="ECO:0000313" key="4">
    <source>
        <dbReference type="EMBL" id="TDQ66721.1"/>
    </source>
</evidence>
<feature type="domain" description="FecR protein" evidence="3">
    <location>
        <begin position="71"/>
        <end position="154"/>
    </location>
</feature>
<keyword evidence="5" id="KW-1185">Reference proteome</keyword>
<evidence type="ECO:0000256" key="1">
    <source>
        <dbReference type="SAM" id="MobiDB-lite"/>
    </source>
</evidence>
<feature type="compositionally biased region" description="Gly residues" evidence="1">
    <location>
        <begin position="286"/>
        <end position="314"/>
    </location>
</feature>
<reference evidence="4 5" key="1">
    <citation type="submission" date="2019-03" db="EMBL/GenBank/DDBJ databases">
        <title>Genomic Encyclopedia of Type Strains, Phase III (KMG-III): the genomes of soil and plant-associated and newly described type strains.</title>
        <authorList>
            <person name="Whitman W."/>
        </authorList>
    </citation>
    <scope>NUCLEOTIDE SEQUENCE [LARGE SCALE GENOMIC DNA]</scope>
    <source>
        <strain evidence="4 5">CGMCC 1.7002</strain>
    </source>
</reference>
<dbReference type="OrthoDB" id="7210929at2"/>
<sequence length="314" mass="32345">MTKMAKLLFGITLFSALFAIGNAMAEEWVASKLRGGVFVYENGEWQQIFRGHVVDSSNAIQTSPRARVIFTRGKESIDVRGDTRIRIKDRVGQLNTVVEQDFGEITVDVEKQNVQHFAVKAPLLTAVVKGTKFTVKAEKNGAAAEVQVQRGRVEVQDVERKIKVDVKPGQKAARQAGVEHVIEVDGRGPVEPMISMNTNKPIAANSAELKAKLGLANKPVQAPGQQKKNDVVGVTPGNSGNSNAGGNGNAGGNSGNSGNSNAGGNGNAGGNSGNSGNSNSGSGENSNGGSGNSNAGGNGNGNGNAGGNGKGEGR</sequence>